<protein>
    <recommendedName>
        <fullName evidence="3">M protein trans-acting positive regulator</fullName>
    </recommendedName>
</protein>
<proteinExistence type="predicted"/>
<reference evidence="1 2" key="1">
    <citation type="submission" date="2020-04" db="EMBL/GenBank/DDBJ databases">
        <authorList>
            <person name="Abaymova A."/>
            <person name="Teymurazov M."/>
            <person name="Tazyna O."/>
            <person name="Chatushin Y."/>
            <person name="Svetoch E."/>
            <person name="Pereligyn V."/>
            <person name="Pohylenko V."/>
            <person name="Platonov M."/>
            <person name="Kartsev N."/>
            <person name="Skryabin Y."/>
            <person name="Sizova A."/>
            <person name="Solomentsev V."/>
            <person name="Kislichkina A."/>
            <person name="Bogun A."/>
        </authorList>
    </citation>
    <scope>NUCLEOTIDE SEQUENCE [LARGE SCALE GENOMIC DNA]</scope>
    <source>
        <strain evidence="2">SCPM-O-B-8398 (E28)</strain>
    </source>
</reference>
<dbReference type="AlphaFoldDB" id="A0A848MXF0"/>
<evidence type="ECO:0000313" key="2">
    <source>
        <dbReference type="Proteomes" id="UP000557857"/>
    </source>
</evidence>
<evidence type="ECO:0008006" key="3">
    <source>
        <dbReference type="Google" id="ProtNLM"/>
    </source>
</evidence>
<sequence>MIFQFEEEFQNSLFHQMIFERPLITFCYSTWNNVQNFLLYRHHYLNSKQLQLKKTIKKVFQQWKDQVWPEISFTFNDLAIEWFTSQVASSLVFKEKQKRVFFIVAESEESHILYREILNHWLNLDYNTIDSYLYYSVEELPAYINRNPHIIVCDRSVLTPSAADTPNLFPISRFSIREDLKVILSESLNLVK</sequence>
<name>A0A848MXF0_ENTMU</name>
<organism evidence="1 2">
    <name type="scientific">Enterococcus mundtii</name>
    <dbReference type="NCBI Taxonomy" id="53346"/>
    <lineage>
        <taxon>Bacteria</taxon>
        <taxon>Bacillati</taxon>
        <taxon>Bacillota</taxon>
        <taxon>Bacilli</taxon>
        <taxon>Lactobacillales</taxon>
        <taxon>Enterococcaceae</taxon>
        <taxon>Enterococcus</taxon>
    </lineage>
</organism>
<gene>
    <name evidence="1" type="ORF">HI921_13880</name>
</gene>
<comment type="caution">
    <text evidence="1">The sequence shown here is derived from an EMBL/GenBank/DDBJ whole genome shotgun (WGS) entry which is preliminary data.</text>
</comment>
<accession>A0A848MXF0</accession>
<dbReference type="EMBL" id="JABCAG010000059">
    <property type="protein sequence ID" value="NMP59534.1"/>
    <property type="molecule type" value="Genomic_DNA"/>
</dbReference>
<dbReference type="Proteomes" id="UP000557857">
    <property type="component" value="Unassembled WGS sequence"/>
</dbReference>
<evidence type="ECO:0000313" key="1">
    <source>
        <dbReference type="EMBL" id="NMP59534.1"/>
    </source>
</evidence>